<dbReference type="STRING" id="441119.SAMN04488047_101223"/>
<dbReference type="Proteomes" id="UP000199356">
    <property type="component" value="Unassembled WGS sequence"/>
</dbReference>
<keyword evidence="4 5" id="KW-0472">Membrane</keyword>
<organism evidence="7 8">
    <name type="scientific">Tranquillimonas alkanivorans</name>
    <dbReference type="NCBI Taxonomy" id="441119"/>
    <lineage>
        <taxon>Bacteria</taxon>
        <taxon>Pseudomonadati</taxon>
        <taxon>Pseudomonadota</taxon>
        <taxon>Alphaproteobacteria</taxon>
        <taxon>Rhodobacterales</taxon>
        <taxon>Roseobacteraceae</taxon>
        <taxon>Tranquillimonas</taxon>
    </lineage>
</organism>
<feature type="transmembrane region" description="Helical" evidence="5">
    <location>
        <begin position="99"/>
        <end position="118"/>
    </location>
</feature>
<keyword evidence="2 5" id="KW-0812">Transmembrane</keyword>
<accession>A0A1I5KNP9</accession>
<dbReference type="AlphaFoldDB" id="A0A1I5KNP9"/>
<protein>
    <submittedName>
        <fullName evidence="7">Putative membrane protein</fullName>
    </submittedName>
</protein>
<evidence type="ECO:0000256" key="5">
    <source>
        <dbReference type="SAM" id="Phobius"/>
    </source>
</evidence>
<keyword evidence="8" id="KW-1185">Reference proteome</keyword>
<sequence length="120" mass="13274">MDGKQKLAKERTDWAEDRTLLANERTFAGWVRTALGAVVVAIGLHAVFRSIQPDWPAKAVATVFLAAALFTAFFSWRRAEETHRRLHAHDANAQPPRNFAVLTALLALGIVLTGVVLWSL</sequence>
<dbReference type="RefSeq" id="WP_093416557.1">
    <property type="nucleotide sequence ID" value="NZ_FOXA01000001.1"/>
</dbReference>
<dbReference type="Pfam" id="PF02656">
    <property type="entry name" value="DUF202"/>
    <property type="match status" value="1"/>
</dbReference>
<gene>
    <name evidence="7" type="ORF">SAMN04488047_101223</name>
</gene>
<feature type="domain" description="DUF202" evidence="6">
    <location>
        <begin position="18"/>
        <end position="84"/>
    </location>
</feature>
<feature type="transmembrane region" description="Helical" evidence="5">
    <location>
        <begin position="27"/>
        <end position="48"/>
    </location>
</feature>
<evidence type="ECO:0000256" key="3">
    <source>
        <dbReference type="ARBA" id="ARBA00022989"/>
    </source>
</evidence>
<evidence type="ECO:0000256" key="2">
    <source>
        <dbReference type="ARBA" id="ARBA00022692"/>
    </source>
</evidence>
<dbReference type="GO" id="GO:0012505">
    <property type="term" value="C:endomembrane system"/>
    <property type="evidence" value="ECO:0007669"/>
    <property type="project" value="UniProtKB-SubCell"/>
</dbReference>
<evidence type="ECO:0000256" key="1">
    <source>
        <dbReference type="ARBA" id="ARBA00004127"/>
    </source>
</evidence>
<comment type="subcellular location">
    <subcellularLocation>
        <location evidence="1">Endomembrane system</location>
        <topology evidence="1">Multi-pass membrane protein</topology>
    </subcellularLocation>
</comment>
<dbReference type="OrthoDB" id="582337at2"/>
<evidence type="ECO:0000259" key="6">
    <source>
        <dbReference type="Pfam" id="PF02656"/>
    </source>
</evidence>
<dbReference type="InterPro" id="IPR003807">
    <property type="entry name" value="DUF202"/>
</dbReference>
<evidence type="ECO:0000313" key="8">
    <source>
        <dbReference type="Proteomes" id="UP000199356"/>
    </source>
</evidence>
<name>A0A1I5KNP9_9RHOB</name>
<proteinExistence type="predicted"/>
<feature type="transmembrane region" description="Helical" evidence="5">
    <location>
        <begin position="60"/>
        <end position="79"/>
    </location>
</feature>
<reference evidence="7 8" key="1">
    <citation type="submission" date="2016-10" db="EMBL/GenBank/DDBJ databases">
        <authorList>
            <person name="de Groot N.N."/>
        </authorList>
    </citation>
    <scope>NUCLEOTIDE SEQUENCE [LARGE SCALE GENOMIC DNA]</scope>
    <source>
        <strain evidence="7 8">DSM 19547</strain>
    </source>
</reference>
<keyword evidence="3 5" id="KW-1133">Transmembrane helix</keyword>
<evidence type="ECO:0000256" key="4">
    <source>
        <dbReference type="ARBA" id="ARBA00023136"/>
    </source>
</evidence>
<evidence type="ECO:0000313" key="7">
    <source>
        <dbReference type="EMBL" id="SFO86547.1"/>
    </source>
</evidence>
<dbReference type="EMBL" id="FOXA01000001">
    <property type="protein sequence ID" value="SFO86547.1"/>
    <property type="molecule type" value="Genomic_DNA"/>
</dbReference>